<comment type="caution">
    <text evidence="1">The sequence shown here is derived from an EMBL/GenBank/DDBJ whole genome shotgun (WGS) entry which is preliminary data.</text>
</comment>
<protein>
    <submittedName>
        <fullName evidence="1">Uncharacterized protein</fullName>
    </submittedName>
</protein>
<dbReference type="EMBL" id="JAAGAX010000017">
    <property type="protein sequence ID" value="KAF2285759.1"/>
    <property type="molecule type" value="Genomic_DNA"/>
</dbReference>
<organism evidence="1 2">
    <name type="scientific">Hevea brasiliensis</name>
    <name type="common">Para rubber tree</name>
    <name type="synonym">Siphonia brasiliensis</name>
    <dbReference type="NCBI Taxonomy" id="3981"/>
    <lineage>
        <taxon>Eukaryota</taxon>
        <taxon>Viridiplantae</taxon>
        <taxon>Streptophyta</taxon>
        <taxon>Embryophyta</taxon>
        <taxon>Tracheophyta</taxon>
        <taxon>Spermatophyta</taxon>
        <taxon>Magnoliopsida</taxon>
        <taxon>eudicotyledons</taxon>
        <taxon>Gunneridae</taxon>
        <taxon>Pentapetalae</taxon>
        <taxon>rosids</taxon>
        <taxon>fabids</taxon>
        <taxon>Malpighiales</taxon>
        <taxon>Euphorbiaceae</taxon>
        <taxon>Crotonoideae</taxon>
        <taxon>Micrandreae</taxon>
        <taxon>Hevea</taxon>
    </lineage>
</organism>
<accession>A0A6A6KE25</accession>
<reference evidence="1 2" key="1">
    <citation type="journal article" date="2020" name="Mol. Plant">
        <title>The Chromosome-Based Rubber Tree Genome Provides New Insights into Spurge Genome Evolution and Rubber Biosynthesis.</title>
        <authorList>
            <person name="Liu J."/>
            <person name="Shi C."/>
            <person name="Shi C.C."/>
            <person name="Li W."/>
            <person name="Zhang Q.J."/>
            <person name="Zhang Y."/>
            <person name="Li K."/>
            <person name="Lu H.F."/>
            <person name="Shi C."/>
            <person name="Zhu S.T."/>
            <person name="Xiao Z.Y."/>
            <person name="Nan H."/>
            <person name="Yue Y."/>
            <person name="Zhu X.G."/>
            <person name="Wu Y."/>
            <person name="Hong X.N."/>
            <person name="Fan G.Y."/>
            <person name="Tong Y."/>
            <person name="Zhang D."/>
            <person name="Mao C.L."/>
            <person name="Liu Y.L."/>
            <person name="Hao S.J."/>
            <person name="Liu W.Q."/>
            <person name="Lv M.Q."/>
            <person name="Zhang H.B."/>
            <person name="Liu Y."/>
            <person name="Hu-Tang G.R."/>
            <person name="Wang J.P."/>
            <person name="Wang J.H."/>
            <person name="Sun Y.H."/>
            <person name="Ni S.B."/>
            <person name="Chen W.B."/>
            <person name="Zhang X.C."/>
            <person name="Jiao Y.N."/>
            <person name="Eichler E.E."/>
            <person name="Li G.H."/>
            <person name="Liu X."/>
            <person name="Gao L.Z."/>
        </authorList>
    </citation>
    <scope>NUCLEOTIDE SEQUENCE [LARGE SCALE GENOMIC DNA]</scope>
    <source>
        <strain evidence="2">cv. GT1</strain>
        <tissue evidence="1">Leaf</tissue>
    </source>
</reference>
<evidence type="ECO:0000313" key="1">
    <source>
        <dbReference type="EMBL" id="KAF2285759.1"/>
    </source>
</evidence>
<proteinExistence type="predicted"/>
<sequence length="112" mass="12130">MLKTRCCGIVGMGLGSSEIDVEEISHLQRQCGSTSAGELDVDFTGGREVEAEGCVFENSVATCGLQVDSNQLGTQGSSSLPDDFKIENLESPVDNFRLLPTEFTYHQRCSLH</sequence>
<evidence type="ECO:0000313" key="2">
    <source>
        <dbReference type="Proteomes" id="UP000467840"/>
    </source>
</evidence>
<gene>
    <name evidence="1" type="ORF">GH714_007656</name>
</gene>
<keyword evidence="2" id="KW-1185">Reference proteome</keyword>
<dbReference type="AlphaFoldDB" id="A0A6A6KE25"/>
<name>A0A6A6KE25_HEVBR</name>
<dbReference type="Proteomes" id="UP000467840">
    <property type="component" value="Chromosome 3"/>
</dbReference>